<organism evidence="11 12">
    <name type="scientific">Brachionus calyciflorus</name>
    <dbReference type="NCBI Taxonomy" id="104777"/>
    <lineage>
        <taxon>Eukaryota</taxon>
        <taxon>Metazoa</taxon>
        <taxon>Spiralia</taxon>
        <taxon>Gnathifera</taxon>
        <taxon>Rotifera</taxon>
        <taxon>Eurotatoria</taxon>
        <taxon>Monogononta</taxon>
        <taxon>Pseudotrocha</taxon>
        <taxon>Ploima</taxon>
        <taxon>Brachionidae</taxon>
        <taxon>Brachionus</taxon>
    </lineage>
</organism>
<dbReference type="Pfam" id="PF00122">
    <property type="entry name" value="E1-E2_ATPase"/>
    <property type="match status" value="1"/>
</dbReference>
<reference evidence="11" key="1">
    <citation type="submission" date="2021-02" db="EMBL/GenBank/DDBJ databases">
        <authorList>
            <person name="Nowell W R."/>
        </authorList>
    </citation>
    <scope>NUCLEOTIDE SEQUENCE</scope>
    <source>
        <strain evidence="11">Ploen Becks lab</strain>
    </source>
</reference>
<evidence type="ECO:0000256" key="1">
    <source>
        <dbReference type="ARBA" id="ARBA00004651"/>
    </source>
</evidence>
<dbReference type="Gene3D" id="3.40.1110.10">
    <property type="entry name" value="Calcium-transporting ATPase, cytoplasmic domain N"/>
    <property type="match status" value="1"/>
</dbReference>
<evidence type="ECO:0000313" key="12">
    <source>
        <dbReference type="Proteomes" id="UP000663879"/>
    </source>
</evidence>
<evidence type="ECO:0000256" key="5">
    <source>
        <dbReference type="ARBA" id="ARBA00022840"/>
    </source>
</evidence>
<dbReference type="InterPro" id="IPR044492">
    <property type="entry name" value="P_typ_ATPase_HD_dom"/>
</dbReference>
<evidence type="ECO:0000256" key="2">
    <source>
        <dbReference type="ARBA" id="ARBA00022475"/>
    </source>
</evidence>
<dbReference type="GO" id="GO:0005524">
    <property type="term" value="F:ATP binding"/>
    <property type="evidence" value="ECO:0007669"/>
    <property type="project" value="UniProtKB-KW"/>
</dbReference>
<dbReference type="GO" id="GO:0030007">
    <property type="term" value="P:intracellular potassium ion homeostasis"/>
    <property type="evidence" value="ECO:0007669"/>
    <property type="project" value="TreeGrafter"/>
</dbReference>
<feature type="domain" description="Cation-transporting P-type ATPase N-terminal" evidence="10">
    <location>
        <begin position="19"/>
        <end position="92"/>
    </location>
</feature>
<feature type="transmembrane region" description="Helical" evidence="9">
    <location>
        <begin position="270"/>
        <end position="292"/>
    </location>
</feature>
<dbReference type="Pfam" id="PF00689">
    <property type="entry name" value="Cation_ATPase_C"/>
    <property type="match status" value="1"/>
</dbReference>
<dbReference type="PROSITE" id="PS00154">
    <property type="entry name" value="ATPASE_E1_E2"/>
    <property type="match status" value="1"/>
</dbReference>
<dbReference type="SFLD" id="SFLDG00002">
    <property type="entry name" value="C1.7:_P-type_atpase_like"/>
    <property type="match status" value="1"/>
</dbReference>
<dbReference type="InterPro" id="IPR006068">
    <property type="entry name" value="ATPase_P-typ_cation-transptr_C"/>
</dbReference>
<keyword evidence="8 9" id="KW-0472">Membrane</keyword>
<gene>
    <name evidence="11" type="ORF">OXX778_LOCUS7043</name>
</gene>
<keyword evidence="4" id="KW-0547">Nucleotide-binding</keyword>
<keyword evidence="3 9" id="KW-0812">Transmembrane</keyword>
<dbReference type="InterPro" id="IPR008250">
    <property type="entry name" value="ATPase_P-typ_transduc_dom_A_sf"/>
</dbReference>
<dbReference type="GO" id="GO:0016887">
    <property type="term" value="F:ATP hydrolysis activity"/>
    <property type="evidence" value="ECO:0007669"/>
    <property type="project" value="InterPro"/>
</dbReference>
<feature type="transmembrane region" description="Helical" evidence="9">
    <location>
        <begin position="831"/>
        <end position="855"/>
    </location>
</feature>
<dbReference type="PRINTS" id="PR00119">
    <property type="entry name" value="CATATPASE"/>
</dbReference>
<dbReference type="GO" id="GO:0005391">
    <property type="term" value="F:P-type sodium:potassium-exchanging transporter activity"/>
    <property type="evidence" value="ECO:0007669"/>
    <property type="project" value="TreeGrafter"/>
</dbReference>
<feature type="transmembrane region" description="Helical" evidence="9">
    <location>
        <begin position="963"/>
        <end position="981"/>
    </location>
</feature>
<proteinExistence type="predicted"/>
<sequence length="1000" mass="112925">MNFKKTKIFPFDFFNNKKDYHTLKLDQIEKLFKTNFQNGLSSAQAQELLVKNGPNKIPISYSTLYLAIFRSLFGGFAALLWIATILCILVYKPLSDPANPAYLITALVILLVIFFQSFFISFQDWSSYNTMKSIQNLSENLATVIRDGLTKKIPSTDLVIGDIVLLNSNSKVPADIRLIEVSSLRLDKSLLTGESEQIDATNEKCKNIDKKTEYFESNNMAFMSCFITYGSGKGVVVGVGGDTLIGRISYLTDLKITRKKTLLQREMNRFSITLIIFYSFAVLIYILVWLTWLRVSFNPSVKNFFMDIFVIIISGVPFGLPVTISLALIIDSKKLKKFNILVKNLNAIEALSSVNVIASDKTGTLTQNKVHVVSVLLGLKEIDIGSCYFNPAVYLGVDKSILELLAICYLGNDFNTKNENSIDIALFNFSDKNLKIPKLEKCYKLLDEIRFNSKNKYHVKLLKPVDLATHSRLFSSKSLLDRDLNFIIVKGAPDILYAKCKWIIESNGNLTSINSSAWERLKQIQATWSTLGRRVILLCKKLITPREQDQLNQQSLENFFKKSCNDLCIVGMIGLIDPPRENLCDIVEKLRKAGIRILMCTGDYSLTAASIASQIGILSNLRYDTLMKLRSKKVNINPNKKFSGSIVLSGRDIDLLTKEEWNLICNKYEEIILARSSPDHKLRCIKELQMNGYIVGMTGDGVNDAPALKNADIGIAVGSGSEAALQAADIILLDNSFSYIVTSIENGRLLYYNIRKILLYLLPSCVFCQIISTLCNILVGLPMILSSYQMLIICILTDILPSIALIFEKPEENLMTKPPRKNTDFLVDKRLLLQAFIFLGPLMSFFSSLNFFLYFKWNANLKFSDLVLTFDNWNEGSHGISRKDFESYLSGAQTSAFVSMLIMQSFGNILATRTRYLSLFKSFPLRRQNRNVVLFLSSFANILFLLILVHIKCFNILINTKPIGVAFYALAFVYSMVIILADELRKLLLRKNILPKAVGW</sequence>
<comment type="caution">
    <text evidence="11">The sequence shown here is derived from an EMBL/GenBank/DDBJ whole genome shotgun (WGS) entry which is preliminary data.</text>
</comment>
<evidence type="ECO:0000256" key="3">
    <source>
        <dbReference type="ARBA" id="ARBA00022692"/>
    </source>
</evidence>
<dbReference type="InterPro" id="IPR023298">
    <property type="entry name" value="ATPase_P-typ_TM_dom_sf"/>
</dbReference>
<feature type="transmembrane region" description="Helical" evidence="9">
    <location>
        <begin position="932"/>
        <end position="951"/>
    </location>
</feature>
<name>A0A813TP37_9BILA</name>
<evidence type="ECO:0000313" key="11">
    <source>
        <dbReference type="EMBL" id="CAF0812430.1"/>
    </source>
</evidence>
<dbReference type="InterPro" id="IPR018303">
    <property type="entry name" value="ATPase_P-typ_P_site"/>
</dbReference>
<dbReference type="PANTHER" id="PTHR43294:SF21">
    <property type="entry name" value="CATION TRANSPORTING ATPASE"/>
    <property type="match status" value="1"/>
</dbReference>
<feature type="transmembrane region" description="Helical" evidence="9">
    <location>
        <begin position="103"/>
        <end position="122"/>
    </location>
</feature>
<evidence type="ECO:0000256" key="9">
    <source>
        <dbReference type="SAM" id="Phobius"/>
    </source>
</evidence>
<dbReference type="SUPFAM" id="SSF81653">
    <property type="entry name" value="Calcium ATPase, transduction domain A"/>
    <property type="match status" value="1"/>
</dbReference>
<keyword evidence="6" id="KW-1278">Translocase</keyword>
<dbReference type="InterPro" id="IPR059000">
    <property type="entry name" value="ATPase_P-type_domA"/>
</dbReference>
<keyword evidence="7 9" id="KW-1133">Transmembrane helix</keyword>
<dbReference type="Gene3D" id="2.70.150.10">
    <property type="entry name" value="Calcium-transporting ATPase, cytoplasmic transduction domain A"/>
    <property type="match status" value="1"/>
</dbReference>
<dbReference type="Gene3D" id="3.40.50.1000">
    <property type="entry name" value="HAD superfamily/HAD-like"/>
    <property type="match status" value="1"/>
</dbReference>
<dbReference type="GO" id="GO:1902600">
    <property type="term" value="P:proton transmembrane transport"/>
    <property type="evidence" value="ECO:0007669"/>
    <property type="project" value="TreeGrafter"/>
</dbReference>
<dbReference type="SUPFAM" id="SSF56784">
    <property type="entry name" value="HAD-like"/>
    <property type="match status" value="1"/>
</dbReference>
<dbReference type="InterPro" id="IPR023299">
    <property type="entry name" value="ATPase_P-typ_cyto_dom_N"/>
</dbReference>
<keyword evidence="12" id="KW-1185">Reference proteome</keyword>
<dbReference type="GO" id="GO:0036376">
    <property type="term" value="P:sodium ion export across plasma membrane"/>
    <property type="evidence" value="ECO:0007669"/>
    <property type="project" value="TreeGrafter"/>
</dbReference>
<dbReference type="PRINTS" id="PR00121">
    <property type="entry name" value="NAKATPASE"/>
</dbReference>
<feature type="transmembrane region" description="Helical" evidence="9">
    <location>
        <begin position="892"/>
        <end position="911"/>
    </location>
</feature>
<dbReference type="SFLD" id="SFLDS00003">
    <property type="entry name" value="Haloacid_Dehalogenase"/>
    <property type="match status" value="1"/>
</dbReference>
<dbReference type="InterPro" id="IPR023214">
    <property type="entry name" value="HAD_sf"/>
</dbReference>
<dbReference type="AlphaFoldDB" id="A0A813TP37"/>
<dbReference type="GO" id="GO:1990573">
    <property type="term" value="P:potassium ion import across plasma membrane"/>
    <property type="evidence" value="ECO:0007669"/>
    <property type="project" value="TreeGrafter"/>
</dbReference>
<dbReference type="InterPro" id="IPR036412">
    <property type="entry name" value="HAD-like_sf"/>
</dbReference>
<feature type="transmembrane region" description="Helical" evidence="9">
    <location>
        <begin position="757"/>
        <end position="781"/>
    </location>
</feature>
<dbReference type="SUPFAM" id="SSF81665">
    <property type="entry name" value="Calcium ATPase, transmembrane domain M"/>
    <property type="match status" value="1"/>
</dbReference>
<dbReference type="InterPro" id="IPR050510">
    <property type="entry name" value="Cation_transp_ATPase_P-type"/>
</dbReference>
<dbReference type="InterPro" id="IPR004014">
    <property type="entry name" value="ATPase_P-typ_cation-transptr_N"/>
</dbReference>
<dbReference type="GO" id="GO:0005886">
    <property type="term" value="C:plasma membrane"/>
    <property type="evidence" value="ECO:0007669"/>
    <property type="project" value="UniProtKB-SubCell"/>
</dbReference>
<dbReference type="InterPro" id="IPR001757">
    <property type="entry name" value="P_typ_ATPase"/>
</dbReference>
<dbReference type="Gene3D" id="1.20.1110.10">
    <property type="entry name" value="Calcium-transporting ATPase, transmembrane domain"/>
    <property type="match status" value="1"/>
</dbReference>
<dbReference type="SUPFAM" id="SSF81660">
    <property type="entry name" value="Metal cation-transporting ATPase, ATP-binding domain N"/>
    <property type="match status" value="1"/>
</dbReference>
<dbReference type="SFLD" id="SFLDF00027">
    <property type="entry name" value="p-type_atpase"/>
    <property type="match status" value="1"/>
</dbReference>
<dbReference type="OrthoDB" id="158672at2759"/>
<dbReference type="EMBL" id="CAJNOC010000875">
    <property type="protein sequence ID" value="CAF0812430.1"/>
    <property type="molecule type" value="Genomic_DNA"/>
</dbReference>
<comment type="subcellular location">
    <subcellularLocation>
        <location evidence="1">Cell membrane</location>
        <topology evidence="1">Multi-pass membrane protein</topology>
    </subcellularLocation>
</comment>
<dbReference type="Pfam" id="PF08282">
    <property type="entry name" value="Hydrolase_3"/>
    <property type="match status" value="1"/>
</dbReference>
<dbReference type="Pfam" id="PF13246">
    <property type="entry name" value="Cation_ATPase"/>
    <property type="match status" value="1"/>
</dbReference>
<keyword evidence="2" id="KW-1003">Cell membrane</keyword>
<protein>
    <recommendedName>
        <fullName evidence="10">Cation-transporting P-type ATPase N-terminal domain-containing protein</fullName>
    </recommendedName>
</protein>
<evidence type="ECO:0000256" key="8">
    <source>
        <dbReference type="ARBA" id="ARBA00023136"/>
    </source>
</evidence>
<feature type="transmembrane region" description="Helical" evidence="9">
    <location>
        <begin position="304"/>
        <end position="330"/>
    </location>
</feature>
<dbReference type="NCBIfam" id="TIGR01494">
    <property type="entry name" value="ATPase_P-type"/>
    <property type="match status" value="2"/>
</dbReference>
<evidence type="ECO:0000256" key="7">
    <source>
        <dbReference type="ARBA" id="ARBA00022989"/>
    </source>
</evidence>
<accession>A0A813TP37</accession>
<dbReference type="SMART" id="SM00831">
    <property type="entry name" value="Cation_ATPase_N"/>
    <property type="match status" value="1"/>
</dbReference>
<dbReference type="PANTHER" id="PTHR43294">
    <property type="entry name" value="SODIUM/POTASSIUM-TRANSPORTING ATPASE SUBUNIT ALPHA"/>
    <property type="match status" value="1"/>
</dbReference>
<evidence type="ECO:0000256" key="4">
    <source>
        <dbReference type="ARBA" id="ARBA00022741"/>
    </source>
</evidence>
<dbReference type="Pfam" id="PF00690">
    <property type="entry name" value="Cation_ATPase_N"/>
    <property type="match status" value="1"/>
</dbReference>
<dbReference type="Proteomes" id="UP000663879">
    <property type="component" value="Unassembled WGS sequence"/>
</dbReference>
<dbReference type="GO" id="GO:0006883">
    <property type="term" value="P:intracellular sodium ion homeostasis"/>
    <property type="evidence" value="ECO:0007669"/>
    <property type="project" value="TreeGrafter"/>
</dbReference>
<keyword evidence="5" id="KW-0067">ATP-binding</keyword>
<feature type="transmembrane region" description="Helical" evidence="9">
    <location>
        <begin position="64"/>
        <end position="91"/>
    </location>
</feature>
<feature type="transmembrane region" description="Helical" evidence="9">
    <location>
        <begin position="787"/>
        <end position="807"/>
    </location>
</feature>
<evidence type="ECO:0000259" key="10">
    <source>
        <dbReference type="SMART" id="SM00831"/>
    </source>
</evidence>
<evidence type="ECO:0000256" key="6">
    <source>
        <dbReference type="ARBA" id="ARBA00022967"/>
    </source>
</evidence>